<keyword evidence="3" id="KW-1185">Reference proteome</keyword>
<gene>
    <name evidence="2" type="ORF">EV421DRAFT_348380</name>
</gene>
<keyword evidence="1" id="KW-1133">Transmembrane helix</keyword>
<proteinExistence type="predicted"/>
<accession>A0AA39JRH2</accession>
<keyword evidence="1" id="KW-0812">Transmembrane</keyword>
<comment type="caution">
    <text evidence="2">The sequence shown here is derived from an EMBL/GenBank/DDBJ whole genome shotgun (WGS) entry which is preliminary data.</text>
</comment>
<evidence type="ECO:0000256" key="1">
    <source>
        <dbReference type="SAM" id="Phobius"/>
    </source>
</evidence>
<dbReference type="AlphaFoldDB" id="A0AA39JRH2"/>
<protein>
    <submittedName>
        <fullName evidence="2">Uncharacterized protein</fullName>
    </submittedName>
</protein>
<dbReference type="EMBL" id="JAUEPT010000017">
    <property type="protein sequence ID" value="KAK0445243.1"/>
    <property type="molecule type" value="Genomic_DNA"/>
</dbReference>
<name>A0AA39JRH2_9AGAR</name>
<organism evidence="2 3">
    <name type="scientific">Armillaria borealis</name>
    <dbReference type="NCBI Taxonomy" id="47425"/>
    <lineage>
        <taxon>Eukaryota</taxon>
        <taxon>Fungi</taxon>
        <taxon>Dikarya</taxon>
        <taxon>Basidiomycota</taxon>
        <taxon>Agaricomycotina</taxon>
        <taxon>Agaricomycetes</taxon>
        <taxon>Agaricomycetidae</taxon>
        <taxon>Agaricales</taxon>
        <taxon>Marasmiineae</taxon>
        <taxon>Physalacriaceae</taxon>
        <taxon>Armillaria</taxon>
    </lineage>
</organism>
<feature type="transmembrane region" description="Helical" evidence="1">
    <location>
        <begin position="31"/>
        <end position="49"/>
    </location>
</feature>
<dbReference type="Proteomes" id="UP001175226">
    <property type="component" value="Unassembled WGS sequence"/>
</dbReference>
<evidence type="ECO:0000313" key="2">
    <source>
        <dbReference type="EMBL" id="KAK0445243.1"/>
    </source>
</evidence>
<keyword evidence="1" id="KW-0472">Membrane</keyword>
<sequence length="191" mass="21141">MDPSTTPVTHGSVRPHQCGYVGFLPSSGPTAYLSFPFVTFNVLVSPSVLSRRKTRRIQFHLASSYWDIPVISLANSQYTPLWVLSTTGAGKCSRDPRSDIQCGLHHLLLRAFLLSGSGIMIRCLQCTLRRVSTLRATQSEYVTRFFPLKCSNDAVDGIPRQIGRPAAAQTRRRPEAYKNTRILSSKTSGSP</sequence>
<evidence type="ECO:0000313" key="3">
    <source>
        <dbReference type="Proteomes" id="UP001175226"/>
    </source>
</evidence>
<reference evidence="2" key="1">
    <citation type="submission" date="2023-06" db="EMBL/GenBank/DDBJ databases">
        <authorList>
            <consortium name="Lawrence Berkeley National Laboratory"/>
            <person name="Ahrendt S."/>
            <person name="Sahu N."/>
            <person name="Indic B."/>
            <person name="Wong-Bajracharya J."/>
            <person name="Merenyi Z."/>
            <person name="Ke H.-M."/>
            <person name="Monk M."/>
            <person name="Kocsube S."/>
            <person name="Drula E."/>
            <person name="Lipzen A."/>
            <person name="Balint B."/>
            <person name="Henrissat B."/>
            <person name="Andreopoulos B."/>
            <person name="Martin F.M."/>
            <person name="Harder C.B."/>
            <person name="Rigling D."/>
            <person name="Ford K.L."/>
            <person name="Foster G.D."/>
            <person name="Pangilinan J."/>
            <person name="Papanicolaou A."/>
            <person name="Barry K."/>
            <person name="LaButti K."/>
            <person name="Viragh M."/>
            <person name="Koriabine M."/>
            <person name="Yan M."/>
            <person name="Riley R."/>
            <person name="Champramary S."/>
            <person name="Plett K.L."/>
            <person name="Tsai I.J."/>
            <person name="Slot J."/>
            <person name="Sipos G."/>
            <person name="Plett J."/>
            <person name="Nagy L.G."/>
            <person name="Grigoriev I.V."/>
        </authorList>
    </citation>
    <scope>NUCLEOTIDE SEQUENCE</scope>
    <source>
        <strain evidence="2">FPL87.14</strain>
    </source>
</reference>